<keyword evidence="2" id="KW-0812">Transmembrane</keyword>
<keyword evidence="2" id="KW-0472">Membrane</keyword>
<dbReference type="EMBL" id="WNYA01000001">
    <property type="protein sequence ID" value="KAG8595554.1"/>
    <property type="molecule type" value="Genomic_DNA"/>
</dbReference>
<evidence type="ECO:0000256" key="1">
    <source>
        <dbReference type="SAM" id="MobiDB-lite"/>
    </source>
</evidence>
<feature type="transmembrane region" description="Helical" evidence="2">
    <location>
        <begin position="213"/>
        <end position="236"/>
    </location>
</feature>
<name>A0AAV7DDH8_ENGPU</name>
<keyword evidence="4" id="KW-1185">Reference proteome</keyword>
<feature type="region of interest" description="Disordered" evidence="1">
    <location>
        <begin position="265"/>
        <end position="316"/>
    </location>
</feature>
<dbReference type="Proteomes" id="UP000824782">
    <property type="component" value="Unassembled WGS sequence"/>
</dbReference>
<evidence type="ECO:0000313" key="3">
    <source>
        <dbReference type="EMBL" id="KAG8595554.1"/>
    </source>
</evidence>
<accession>A0AAV7DDH8</accession>
<protein>
    <submittedName>
        <fullName evidence="3">Uncharacterized protein</fullName>
    </submittedName>
</protein>
<evidence type="ECO:0000256" key="2">
    <source>
        <dbReference type="SAM" id="Phobius"/>
    </source>
</evidence>
<dbReference type="AlphaFoldDB" id="A0AAV7DDH8"/>
<feature type="compositionally biased region" description="Low complexity" evidence="1">
    <location>
        <begin position="69"/>
        <end position="81"/>
    </location>
</feature>
<feature type="compositionally biased region" description="Basic and acidic residues" evidence="1">
    <location>
        <begin position="298"/>
        <end position="316"/>
    </location>
</feature>
<organism evidence="3 4">
    <name type="scientific">Engystomops pustulosus</name>
    <name type="common">Tungara frog</name>
    <name type="synonym">Physalaemus pustulosus</name>
    <dbReference type="NCBI Taxonomy" id="76066"/>
    <lineage>
        <taxon>Eukaryota</taxon>
        <taxon>Metazoa</taxon>
        <taxon>Chordata</taxon>
        <taxon>Craniata</taxon>
        <taxon>Vertebrata</taxon>
        <taxon>Euteleostomi</taxon>
        <taxon>Amphibia</taxon>
        <taxon>Batrachia</taxon>
        <taxon>Anura</taxon>
        <taxon>Neobatrachia</taxon>
        <taxon>Hyloidea</taxon>
        <taxon>Leptodactylidae</taxon>
        <taxon>Leiuperinae</taxon>
        <taxon>Engystomops</taxon>
    </lineage>
</organism>
<feature type="region of interest" description="Disordered" evidence="1">
    <location>
        <begin position="69"/>
        <end position="94"/>
    </location>
</feature>
<keyword evidence="2" id="KW-1133">Transmembrane helix</keyword>
<proteinExistence type="predicted"/>
<gene>
    <name evidence="3" type="ORF">GDO81_001554</name>
</gene>
<sequence length="316" mass="34920">MEISLRGKTQRQNRCLTETKQKKSGDTTRQKATNAQLKLRAREEAYQSTVLSVTSSVSHPILKTTPYFTQTEQTISTTTDTEGPEVAPTQDPGPRLDLPGSNLSPFSHQPETSSIPQVSQNVDSEITDISKQTNSINDIFDDDDNDESDDTFSNINEKTASTEIENTVKDVPLASLEPVITESQAPPFKDTETFIEETSQNKENDDSVEFEPWKIGVISVAAFLAVQTIVFAVYCFMCKKRRRMNIVKNCDQDSEAGVTINVESNDNTVTGEEGTINGGPGQNGLASIKFSDQQEAQQQERVDMHGKNLDKKSTNV</sequence>
<feature type="compositionally biased region" description="Basic and acidic residues" evidence="1">
    <location>
        <begin position="17"/>
        <end position="29"/>
    </location>
</feature>
<reference evidence="3" key="1">
    <citation type="thesis" date="2020" institute="ProQuest LLC" country="789 East Eisenhower Parkway, Ann Arbor, MI, USA">
        <title>Comparative Genomics and Chromosome Evolution.</title>
        <authorList>
            <person name="Mudd A.B."/>
        </authorList>
    </citation>
    <scope>NUCLEOTIDE SEQUENCE</scope>
    <source>
        <strain evidence="3">237g6f4</strain>
        <tissue evidence="3">Blood</tissue>
    </source>
</reference>
<comment type="caution">
    <text evidence="3">The sequence shown here is derived from an EMBL/GenBank/DDBJ whole genome shotgun (WGS) entry which is preliminary data.</text>
</comment>
<feature type="region of interest" description="Disordered" evidence="1">
    <location>
        <begin position="1"/>
        <end position="39"/>
    </location>
</feature>
<evidence type="ECO:0000313" key="4">
    <source>
        <dbReference type="Proteomes" id="UP000824782"/>
    </source>
</evidence>